<dbReference type="EMBL" id="JAJEPV010000004">
    <property type="protein sequence ID" value="MCC2118400.1"/>
    <property type="molecule type" value="Genomic_DNA"/>
</dbReference>
<accession>A0AAE3A047</accession>
<name>A0AAE3A047_9FIRM</name>
<feature type="non-terminal residue" evidence="1">
    <location>
        <position position="1"/>
    </location>
</feature>
<evidence type="ECO:0000313" key="1">
    <source>
        <dbReference type="EMBL" id="MCC2118400.1"/>
    </source>
</evidence>
<protein>
    <submittedName>
        <fullName evidence="1">Uncharacterized protein</fullName>
    </submittedName>
</protein>
<gene>
    <name evidence="1" type="ORF">LKD75_02140</name>
</gene>
<evidence type="ECO:0000313" key="2">
    <source>
        <dbReference type="Proteomes" id="UP001197795"/>
    </source>
</evidence>
<dbReference type="RefSeq" id="WP_227732208.1">
    <property type="nucleotide sequence ID" value="NZ_JAJEPV010000004.1"/>
</dbReference>
<proteinExistence type="predicted"/>
<sequence>VSKERCQSYFISRRSPHLGISKDSELCASAHRCLHYAYARLIARVTFHSSNKKGILAYAFFYRIIL</sequence>
<reference evidence="1 2" key="1">
    <citation type="submission" date="2021-10" db="EMBL/GenBank/DDBJ databases">
        <title>Anaerobic single-cell dispensing facilitates the cultivation of human gut bacteria.</title>
        <authorList>
            <person name="Afrizal A."/>
        </authorList>
    </citation>
    <scope>NUCLEOTIDE SEQUENCE [LARGE SCALE GENOMIC DNA]</scope>
    <source>
        <strain evidence="1 2">CLA-AA-H273</strain>
    </source>
</reference>
<dbReference type="Proteomes" id="UP001197795">
    <property type="component" value="Unassembled WGS sequence"/>
</dbReference>
<keyword evidence="2" id="KW-1185">Reference proteome</keyword>
<organism evidence="1 2">
    <name type="scientific">Waltera acetigignens</name>
    <dbReference type="NCBI Taxonomy" id="2981769"/>
    <lineage>
        <taxon>Bacteria</taxon>
        <taxon>Bacillati</taxon>
        <taxon>Bacillota</taxon>
        <taxon>Clostridia</taxon>
        <taxon>Lachnospirales</taxon>
        <taxon>Lachnospiraceae</taxon>
        <taxon>Waltera</taxon>
    </lineage>
</organism>
<dbReference type="AlphaFoldDB" id="A0AAE3A047"/>
<comment type="caution">
    <text evidence="1">The sequence shown here is derived from an EMBL/GenBank/DDBJ whole genome shotgun (WGS) entry which is preliminary data.</text>
</comment>